<dbReference type="Proteomes" id="UP001237642">
    <property type="component" value="Unassembled WGS sequence"/>
</dbReference>
<dbReference type="InterPro" id="IPR014729">
    <property type="entry name" value="Rossmann-like_a/b/a_fold"/>
</dbReference>
<organism evidence="4 5">
    <name type="scientific">Heracleum sosnowskyi</name>
    <dbReference type="NCBI Taxonomy" id="360622"/>
    <lineage>
        <taxon>Eukaryota</taxon>
        <taxon>Viridiplantae</taxon>
        <taxon>Streptophyta</taxon>
        <taxon>Embryophyta</taxon>
        <taxon>Tracheophyta</taxon>
        <taxon>Spermatophyta</taxon>
        <taxon>Magnoliopsida</taxon>
        <taxon>eudicotyledons</taxon>
        <taxon>Gunneridae</taxon>
        <taxon>Pentapetalae</taxon>
        <taxon>asterids</taxon>
        <taxon>campanulids</taxon>
        <taxon>Apiales</taxon>
        <taxon>Apiaceae</taxon>
        <taxon>Apioideae</taxon>
        <taxon>apioid superclade</taxon>
        <taxon>Tordylieae</taxon>
        <taxon>Tordyliinae</taxon>
        <taxon>Heracleum</taxon>
    </lineage>
</organism>
<feature type="domain" description="UspA" evidence="2">
    <location>
        <begin position="54"/>
        <end position="199"/>
    </location>
</feature>
<accession>A0AAD8IRS7</accession>
<reference evidence="4" key="1">
    <citation type="submission" date="2023-02" db="EMBL/GenBank/DDBJ databases">
        <title>Genome of toxic invasive species Heracleum sosnowskyi carries increased number of genes despite the absence of recent whole-genome duplications.</title>
        <authorList>
            <person name="Schelkunov M."/>
            <person name="Shtratnikova V."/>
            <person name="Makarenko M."/>
            <person name="Klepikova A."/>
            <person name="Omelchenko D."/>
            <person name="Novikova G."/>
            <person name="Obukhova E."/>
            <person name="Bogdanov V."/>
            <person name="Penin A."/>
            <person name="Logacheva M."/>
        </authorList>
    </citation>
    <scope>NUCLEOTIDE SEQUENCE</scope>
    <source>
        <strain evidence="4">Hsosn_3</strain>
        <tissue evidence="4">Leaf</tissue>
    </source>
</reference>
<feature type="compositionally biased region" description="Basic and acidic residues" evidence="1">
    <location>
        <begin position="29"/>
        <end position="40"/>
    </location>
</feature>
<dbReference type="EMBL" id="JAUIZM010000075">
    <property type="protein sequence ID" value="KAK1350202.1"/>
    <property type="molecule type" value="Genomic_DNA"/>
</dbReference>
<dbReference type="PANTHER" id="PTHR47000:SF1">
    <property type="entry name" value="ADENINE NUCLEOTIDE ALPHA HYDROLASES-LIKE SUPERFAMILY PROTEIN"/>
    <property type="match status" value="1"/>
</dbReference>
<reference evidence="4" key="2">
    <citation type="submission" date="2023-05" db="EMBL/GenBank/DDBJ databases">
        <authorList>
            <person name="Schelkunov M.I."/>
        </authorList>
    </citation>
    <scope>NUCLEOTIDE SEQUENCE</scope>
    <source>
        <strain evidence="4">Hsosn_3</strain>
        <tissue evidence="4">Leaf</tissue>
    </source>
</reference>
<gene>
    <name evidence="4" type="ORF">POM88_018026</name>
    <name evidence="3" type="ORF">POM88_054725</name>
</gene>
<evidence type="ECO:0000313" key="3">
    <source>
        <dbReference type="EMBL" id="KAK1350202.1"/>
    </source>
</evidence>
<evidence type="ECO:0000313" key="4">
    <source>
        <dbReference type="EMBL" id="KAK1389848.1"/>
    </source>
</evidence>
<feature type="region of interest" description="Disordered" evidence="1">
    <location>
        <begin position="18"/>
        <end position="48"/>
    </location>
</feature>
<dbReference type="Gene3D" id="3.40.50.620">
    <property type="entry name" value="HUPs"/>
    <property type="match status" value="1"/>
</dbReference>
<comment type="caution">
    <text evidence="4">The sequence shown here is derived from an EMBL/GenBank/DDBJ whole genome shotgun (WGS) entry which is preliminary data.</text>
</comment>
<dbReference type="EMBL" id="JAUIZM010000004">
    <property type="protein sequence ID" value="KAK1389848.1"/>
    <property type="molecule type" value="Genomic_DNA"/>
</dbReference>
<name>A0AAD8IRS7_9APIA</name>
<sequence length="221" mass="25101">MPGFWLNKVRSHVRIRSPTVQSNPSTADLKNELSGHRGVENSEDSAASESVHGRKIMIVVESSLEAKNALHWALTHTLQSRDLLFLLYVTKPWKKGERFTKDGHPIPRIPDFLHSMKNMCKLKRPEVETEIIVAEGKEKGPTVVEEAKKKEVAMLILGQKKRSMSWRLLMMWAGNRRIGGNGVVEHCIQNASCMAIAVRRKNKDGGYLITTKRHKNFWLLA</sequence>
<protein>
    <submittedName>
        <fullName evidence="4">Usp domain-containing protein</fullName>
    </submittedName>
</protein>
<dbReference type="Pfam" id="PF00582">
    <property type="entry name" value="Usp"/>
    <property type="match status" value="1"/>
</dbReference>
<keyword evidence="5" id="KW-1185">Reference proteome</keyword>
<dbReference type="PANTHER" id="PTHR47000">
    <property type="entry name" value="ADENINE NUCLEOTIDE ALPHA HYDROLASES-LIKE SUPERFAMILY PROTEIN"/>
    <property type="match status" value="1"/>
</dbReference>
<evidence type="ECO:0000256" key="1">
    <source>
        <dbReference type="SAM" id="MobiDB-lite"/>
    </source>
</evidence>
<dbReference type="SUPFAM" id="SSF52402">
    <property type="entry name" value="Adenine nucleotide alpha hydrolases-like"/>
    <property type="match status" value="1"/>
</dbReference>
<feature type="compositionally biased region" description="Polar residues" evidence="1">
    <location>
        <begin position="18"/>
        <end position="28"/>
    </location>
</feature>
<evidence type="ECO:0000313" key="5">
    <source>
        <dbReference type="Proteomes" id="UP001237642"/>
    </source>
</evidence>
<proteinExistence type="predicted"/>
<evidence type="ECO:0000259" key="2">
    <source>
        <dbReference type="Pfam" id="PF00582"/>
    </source>
</evidence>
<dbReference type="AlphaFoldDB" id="A0AAD8IRS7"/>
<dbReference type="InterPro" id="IPR006016">
    <property type="entry name" value="UspA"/>
</dbReference>